<reference evidence="7" key="1">
    <citation type="submission" date="2025-08" db="UniProtKB">
        <authorList>
            <consortium name="RefSeq"/>
        </authorList>
    </citation>
    <scope>IDENTIFICATION</scope>
    <source>
        <tissue evidence="7">Whole body</tissue>
    </source>
</reference>
<evidence type="ECO:0000313" key="6">
    <source>
        <dbReference type="Proteomes" id="UP000694924"/>
    </source>
</evidence>
<evidence type="ECO:0000256" key="5">
    <source>
        <dbReference type="ARBA" id="ARBA00035434"/>
    </source>
</evidence>
<dbReference type="Gene3D" id="1.10.287.3980">
    <property type="match status" value="1"/>
</dbReference>
<gene>
    <name evidence="7" type="primary">LOC107070538</name>
</gene>
<dbReference type="PANTHER" id="PTHR14503">
    <property type="entry name" value="MITOCHONDRIAL RIBOSOMAL PROTEIN 34 FAMILY MEMBER"/>
    <property type="match status" value="1"/>
</dbReference>
<proteinExistence type="inferred from homology"/>
<evidence type="ECO:0000256" key="2">
    <source>
        <dbReference type="ARBA" id="ARBA00022980"/>
    </source>
</evidence>
<dbReference type="PANTHER" id="PTHR14503:SF4">
    <property type="entry name" value="LARGE RIBOSOMAL SUBUNIT PROTEIN BL34M"/>
    <property type="match status" value="1"/>
</dbReference>
<dbReference type="Pfam" id="PF00468">
    <property type="entry name" value="Ribosomal_L34"/>
    <property type="match status" value="1"/>
</dbReference>
<keyword evidence="6" id="KW-1185">Reference proteome</keyword>
<keyword evidence="3" id="KW-0687">Ribonucleoprotein</keyword>
<dbReference type="Proteomes" id="UP000694924">
    <property type="component" value="Unplaced"/>
</dbReference>
<name>A0ABM1IVT5_POLDO</name>
<dbReference type="GeneID" id="107070538"/>
<accession>A0ABM1IVT5</accession>
<sequence>MFARLVSNIVNALPGNKWVMGCNGFTRFLNLALGPPNQCQRNFASKSKFFYMTKPRYNFPRPSEYKRVTRLGWHARMSTPEGRRILMRRILKGKHVLSH</sequence>
<keyword evidence="2" id="KW-0689">Ribosomal protein</keyword>
<protein>
    <recommendedName>
        <fullName evidence="4">Large ribosomal subunit protein bL34m</fullName>
    </recommendedName>
    <alternativeName>
        <fullName evidence="5">39S ribosomal protein L34, mitochondrial</fullName>
    </alternativeName>
</protein>
<evidence type="ECO:0000256" key="3">
    <source>
        <dbReference type="ARBA" id="ARBA00023274"/>
    </source>
</evidence>
<organism evidence="6 7">
    <name type="scientific">Polistes dominula</name>
    <name type="common">European paper wasp</name>
    <name type="synonym">Vespa dominula</name>
    <dbReference type="NCBI Taxonomy" id="743375"/>
    <lineage>
        <taxon>Eukaryota</taxon>
        <taxon>Metazoa</taxon>
        <taxon>Ecdysozoa</taxon>
        <taxon>Arthropoda</taxon>
        <taxon>Hexapoda</taxon>
        <taxon>Insecta</taxon>
        <taxon>Pterygota</taxon>
        <taxon>Neoptera</taxon>
        <taxon>Endopterygota</taxon>
        <taxon>Hymenoptera</taxon>
        <taxon>Apocrita</taxon>
        <taxon>Aculeata</taxon>
        <taxon>Vespoidea</taxon>
        <taxon>Vespidae</taxon>
        <taxon>Polistinae</taxon>
        <taxon>Polistini</taxon>
        <taxon>Polistes</taxon>
    </lineage>
</organism>
<evidence type="ECO:0000313" key="7">
    <source>
        <dbReference type="RefSeq" id="XP_015184322.1"/>
    </source>
</evidence>
<dbReference type="InterPro" id="IPR000271">
    <property type="entry name" value="Ribosomal_bL34"/>
</dbReference>
<evidence type="ECO:0000256" key="1">
    <source>
        <dbReference type="ARBA" id="ARBA00010111"/>
    </source>
</evidence>
<dbReference type="RefSeq" id="XP_015184322.1">
    <property type="nucleotide sequence ID" value="XM_015328836.1"/>
</dbReference>
<evidence type="ECO:0000256" key="4">
    <source>
        <dbReference type="ARBA" id="ARBA00035274"/>
    </source>
</evidence>
<comment type="similarity">
    <text evidence="1">Belongs to the bacterial ribosomal protein bL34 family.</text>
</comment>